<name>M6W619_LEPBO</name>
<organism evidence="1 2">
    <name type="scientific">Leptospira borgpetersenii serovar Pomona str. 200901868</name>
    <dbReference type="NCBI Taxonomy" id="1192866"/>
    <lineage>
        <taxon>Bacteria</taxon>
        <taxon>Pseudomonadati</taxon>
        <taxon>Spirochaetota</taxon>
        <taxon>Spirochaetia</taxon>
        <taxon>Leptospirales</taxon>
        <taxon>Leptospiraceae</taxon>
        <taxon>Leptospira</taxon>
    </lineage>
</organism>
<dbReference type="Proteomes" id="UP000012159">
    <property type="component" value="Unassembled WGS sequence"/>
</dbReference>
<dbReference type="AlphaFoldDB" id="M6W619"/>
<proteinExistence type="predicted"/>
<reference evidence="1 2" key="1">
    <citation type="submission" date="2013-01" db="EMBL/GenBank/DDBJ databases">
        <authorList>
            <person name="Harkins D.M."/>
            <person name="Durkin A.S."/>
            <person name="Brinkac L.M."/>
            <person name="Haft D.H."/>
            <person name="Selengut J.D."/>
            <person name="Sanka R."/>
            <person name="DePew J."/>
            <person name="Purushe J."/>
            <person name="Picardeau M."/>
            <person name="Werts C."/>
            <person name="Goarant C."/>
            <person name="Vinetz J.M."/>
            <person name="Sutton G.G."/>
            <person name="Nierman W.C."/>
            <person name="Fouts D.E."/>
        </authorList>
    </citation>
    <scope>NUCLEOTIDE SEQUENCE [LARGE SCALE GENOMIC DNA]</scope>
    <source>
        <strain evidence="1 2">200901868</strain>
    </source>
</reference>
<dbReference type="EMBL" id="AKWF02000074">
    <property type="protein sequence ID" value="EMO62901.1"/>
    <property type="molecule type" value="Genomic_DNA"/>
</dbReference>
<evidence type="ECO:0000313" key="2">
    <source>
        <dbReference type="Proteomes" id="UP000012159"/>
    </source>
</evidence>
<comment type="caution">
    <text evidence="1">The sequence shown here is derived from an EMBL/GenBank/DDBJ whole genome shotgun (WGS) entry which is preliminary data.</text>
</comment>
<gene>
    <name evidence="1" type="ORF">LEP1GSC133_4405</name>
</gene>
<evidence type="ECO:0000313" key="1">
    <source>
        <dbReference type="EMBL" id="EMO62901.1"/>
    </source>
</evidence>
<sequence>MTIIKPIRRSMIVKRGELTFYEKFKMNISVEDLRRALS</sequence>
<protein>
    <submittedName>
        <fullName evidence="1">Uncharacterized protein</fullName>
    </submittedName>
</protein>
<accession>M6W619</accession>